<dbReference type="GO" id="GO:0009116">
    <property type="term" value="P:nucleoside metabolic process"/>
    <property type="evidence" value="ECO:0007669"/>
    <property type="project" value="InterPro"/>
</dbReference>
<dbReference type="PANTHER" id="PTHR46832">
    <property type="entry name" value="5'-METHYLTHIOADENOSINE/S-ADENOSYLHOMOCYSTEINE NUCLEOSIDASE"/>
    <property type="match status" value="1"/>
</dbReference>
<dbReference type="SUPFAM" id="SSF53167">
    <property type="entry name" value="Purine and uridine phosphorylases"/>
    <property type="match status" value="1"/>
</dbReference>
<dbReference type="InterPro" id="IPR035994">
    <property type="entry name" value="Nucleoside_phosphorylase_sf"/>
</dbReference>
<dbReference type="EMBL" id="LAZR01001707">
    <property type="protein sequence ID" value="KKN40407.1"/>
    <property type="molecule type" value="Genomic_DNA"/>
</dbReference>
<gene>
    <name evidence="2" type="ORF">LCGC14_0733610</name>
</gene>
<dbReference type="Gene3D" id="3.40.50.1580">
    <property type="entry name" value="Nucleoside phosphorylase domain"/>
    <property type="match status" value="1"/>
</dbReference>
<reference evidence="2" key="1">
    <citation type="journal article" date="2015" name="Nature">
        <title>Complex archaea that bridge the gap between prokaryotes and eukaryotes.</title>
        <authorList>
            <person name="Spang A."/>
            <person name="Saw J.H."/>
            <person name="Jorgensen S.L."/>
            <person name="Zaremba-Niedzwiedzka K."/>
            <person name="Martijn J."/>
            <person name="Lind A.E."/>
            <person name="van Eijk R."/>
            <person name="Schleper C."/>
            <person name="Guy L."/>
            <person name="Ettema T.J."/>
        </authorList>
    </citation>
    <scope>NUCLEOTIDE SEQUENCE</scope>
</reference>
<proteinExistence type="predicted"/>
<accession>A0A0F9QTR9</accession>
<organism evidence="2">
    <name type="scientific">marine sediment metagenome</name>
    <dbReference type="NCBI Taxonomy" id="412755"/>
    <lineage>
        <taxon>unclassified sequences</taxon>
        <taxon>metagenomes</taxon>
        <taxon>ecological metagenomes</taxon>
    </lineage>
</organism>
<dbReference type="InterPro" id="IPR000845">
    <property type="entry name" value="Nucleoside_phosphorylase_d"/>
</dbReference>
<comment type="caution">
    <text evidence="2">The sequence shown here is derived from an EMBL/GenBank/DDBJ whole genome shotgun (WGS) entry which is preliminary data.</text>
</comment>
<dbReference type="GO" id="GO:0019284">
    <property type="term" value="P:L-methionine salvage from S-adenosylmethionine"/>
    <property type="evidence" value="ECO:0007669"/>
    <property type="project" value="TreeGrafter"/>
</dbReference>
<evidence type="ECO:0000259" key="1">
    <source>
        <dbReference type="Pfam" id="PF01048"/>
    </source>
</evidence>
<dbReference type="GO" id="GO:0008930">
    <property type="term" value="F:methylthioadenosine nucleosidase activity"/>
    <property type="evidence" value="ECO:0007669"/>
    <property type="project" value="TreeGrafter"/>
</dbReference>
<dbReference type="GO" id="GO:0005829">
    <property type="term" value="C:cytosol"/>
    <property type="evidence" value="ECO:0007669"/>
    <property type="project" value="TreeGrafter"/>
</dbReference>
<dbReference type="Pfam" id="PF01048">
    <property type="entry name" value="PNP_UDP_1"/>
    <property type="match status" value="1"/>
</dbReference>
<dbReference type="GO" id="GO:0008782">
    <property type="term" value="F:adenosylhomocysteine nucleosidase activity"/>
    <property type="evidence" value="ECO:0007669"/>
    <property type="project" value="TreeGrafter"/>
</dbReference>
<feature type="domain" description="Nucleoside phosphorylase" evidence="1">
    <location>
        <begin position="13"/>
        <end position="251"/>
    </location>
</feature>
<dbReference type="PANTHER" id="PTHR46832:SF1">
    <property type="entry name" value="5'-METHYLTHIOADENOSINE_S-ADENOSYLHOMOCYSTEINE NUCLEOSIDASE"/>
    <property type="match status" value="1"/>
</dbReference>
<sequence length="327" mass="38195">MENSKIREKFDFLFIIPMEEEFDTFTELIKFKYSKDFGSEIFYFLDLPNSNYNGIAVINFRKGISRALDVTRKALNLFDIRMVINMGIAGGLNDVLKLGDIVIPETVIHYQADSKARPKDKLDHSYKIEHSPKYYNTNHSLITCIQNFKYHELNLFKEFQENCSAFQVDLDLNEKLKRFINIKPKYYVGKHASGDTVSASKAFIDEIKAVDRNIISIDMESAGIYYVTSEFTKPIPTLMIRGITDLADDKKKDFDKIQGGIFRRYAMWNVVKFFLTLISAISFQKRFSEIGLLRFPKELKLNESQKEIRDILSQEPYRSKDPRRKYP</sequence>
<protein>
    <recommendedName>
        <fullName evidence="1">Nucleoside phosphorylase domain-containing protein</fullName>
    </recommendedName>
</protein>
<name>A0A0F9QTR9_9ZZZZ</name>
<dbReference type="AlphaFoldDB" id="A0A0F9QTR9"/>
<evidence type="ECO:0000313" key="2">
    <source>
        <dbReference type="EMBL" id="KKN40407.1"/>
    </source>
</evidence>